<proteinExistence type="predicted"/>
<feature type="transmembrane region" description="Helical" evidence="1">
    <location>
        <begin position="232"/>
        <end position="252"/>
    </location>
</feature>
<dbReference type="PANTHER" id="PTHR48090:SF7">
    <property type="entry name" value="RFBJ PROTEIN"/>
    <property type="match status" value="1"/>
</dbReference>
<name>A0A9D7LLA6_9RHOO</name>
<dbReference type="InterPro" id="IPR029044">
    <property type="entry name" value="Nucleotide-diphossugar_trans"/>
</dbReference>
<feature type="domain" description="Glycosyltransferase 2-like" evidence="2">
    <location>
        <begin position="11"/>
        <end position="165"/>
    </location>
</feature>
<gene>
    <name evidence="3" type="ORF">IPN75_04530</name>
</gene>
<keyword evidence="1" id="KW-0472">Membrane</keyword>
<dbReference type="PANTHER" id="PTHR48090">
    <property type="entry name" value="UNDECAPRENYL-PHOSPHATE 4-DEOXY-4-FORMAMIDO-L-ARABINOSE TRANSFERASE-RELATED"/>
    <property type="match status" value="1"/>
</dbReference>
<dbReference type="CDD" id="cd04179">
    <property type="entry name" value="DPM_DPG-synthase_like"/>
    <property type="match status" value="1"/>
</dbReference>
<feature type="transmembrane region" description="Helical" evidence="1">
    <location>
        <begin position="258"/>
        <end position="278"/>
    </location>
</feature>
<evidence type="ECO:0000313" key="4">
    <source>
        <dbReference type="Proteomes" id="UP000808146"/>
    </source>
</evidence>
<dbReference type="EMBL" id="JADKBR010000003">
    <property type="protein sequence ID" value="MBK8889696.1"/>
    <property type="molecule type" value="Genomic_DNA"/>
</dbReference>
<evidence type="ECO:0000259" key="2">
    <source>
        <dbReference type="Pfam" id="PF00535"/>
    </source>
</evidence>
<comment type="caution">
    <text evidence="3">The sequence shown here is derived from an EMBL/GenBank/DDBJ whole genome shotgun (WGS) entry which is preliminary data.</text>
</comment>
<evidence type="ECO:0000256" key="1">
    <source>
        <dbReference type="SAM" id="Phobius"/>
    </source>
</evidence>
<dbReference type="Proteomes" id="UP000808146">
    <property type="component" value="Unassembled WGS sequence"/>
</dbReference>
<dbReference type="InterPro" id="IPR050256">
    <property type="entry name" value="Glycosyltransferase_2"/>
</dbReference>
<sequence length="292" mass="32361">MTARVDCSSLSVVIPACNEEGGLARTLQEVARVLPGVEIVVVDDGSKDGTSALASRLGVRVIRHPYQKGNGAAIKTGARHATGDIIVFMDGDGQHRPEDIPRLLAKLDEGYDMVVGARVSRRSQAGLHRAAANGFYNRFATWMTNHEVPDLTSGFRVVKASLFKRFLYLLPNGFSYPTTITMAFFRSGYSVAYEPIEVDKRIGKSHIRLGRDGVRFLLIIFKIGTLFSPLKLFLPISLAFFTTGLGYYIYTFQTTSRFTNMSALLFITAVLVFLIGLVSEQITSLMYRDRED</sequence>
<dbReference type="Pfam" id="PF00535">
    <property type="entry name" value="Glycos_transf_2"/>
    <property type="match status" value="1"/>
</dbReference>
<reference evidence="3" key="1">
    <citation type="submission" date="2020-10" db="EMBL/GenBank/DDBJ databases">
        <title>Connecting structure to function with the recovery of over 1000 high-quality activated sludge metagenome-assembled genomes encoding full-length rRNA genes using long-read sequencing.</title>
        <authorList>
            <person name="Singleton C.M."/>
            <person name="Petriglieri F."/>
            <person name="Kristensen J.M."/>
            <person name="Kirkegaard R.H."/>
            <person name="Michaelsen T.Y."/>
            <person name="Andersen M.H."/>
            <person name="Karst S.M."/>
            <person name="Dueholm M.S."/>
            <person name="Nielsen P.H."/>
            <person name="Albertsen M."/>
        </authorList>
    </citation>
    <scope>NUCLEOTIDE SEQUENCE</scope>
    <source>
        <strain evidence="3">OdNE_18-Q3-R46-58_BAT3C.305</strain>
    </source>
</reference>
<dbReference type="AlphaFoldDB" id="A0A9D7LLA6"/>
<protein>
    <submittedName>
        <fullName evidence="3">Glycosyltransferase family 2 protein</fullName>
    </submittedName>
</protein>
<accession>A0A9D7LLA6</accession>
<keyword evidence="1" id="KW-1133">Transmembrane helix</keyword>
<organism evidence="3 4">
    <name type="scientific">Candidatus Dechloromonas phosphorivorans</name>
    <dbReference type="NCBI Taxonomy" id="2899244"/>
    <lineage>
        <taxon>Bacteria</taxon>
        <taxon>Pseudomonadati</taxon>
        <taxon>Pseudomonadota</taxon>
        <taxon>Betaproteobacteria</taxon>
        <taxon>Rhodocyclales</taxon>
        <taxon>Azonexaceae</taxon>
        <taxon>Dechloromonas</taxon>
    </lineage>
</organism>
<dbReference type="InterPro" id="IPR001173">
    <property type="entry name" value="Glyco_trans_2-like"/>
</dbReference>
<dbReference type="Gene3D" id="3.90.550.10">
    <property type="entry name" value="Spore Coat Polysaccharide Biosynthesis Protein SpsA, Chain A"/>
    <property type="match status" value="1"/>
</dbReference>
<evidence type="ECO:0000313" key="3">
    <source>
        <dbReference type="EMBL" id="MBK8889696.1"/>
    </source>
</evidence>
<dbReference type="SUPFAM" id="SSF53448">
    <property type="entry name" value="Nucleotide-diphospho-sugar transferases"/>
    <property type="match status" value="1"/>
</dbReference>
<keyword evidence="1" id="KW-0812">Transmembrane</keyword>